<evidence type="ECO:0008006" key="3">
    <source>
        <dbReference type="Google" id="ProtNLM"/>
    </source>
</evidence>
<evidence type="ECO:0000313" key="1">
    <source>
        <dbReference type="EMBL" id="GGB05197.1"/>
    </source>
</evidence>
<accession>A0ABQ1I0V4</accession>
<dbReference type="RefSeq" id="WP_198150166.1">
    <property type="nucleotide sequence ID" value="NZ_CP013021.1"/>
</dbReference>
<gene>
    <name evidence="1" type="ORF">GCM10007414_18150</name>
</gene>
<dbReference type="Proteomes" id="UP000651977">
    <property type="component" value="Unassembled WGS sequence"/>
</dbReference>
<comment type="caution">
    <text evidence="1">The sequence shown here is derived from an EMBL/GenBank/DDBJ whole genome shotgun (WGS) entry which is preliminary data.</text>
</comment>
<sequence length="188" mass="21562">MRFDLIKKVFFTLVLIALGGAALGYMFIYHVKGRGVHAEDGWLFDIAGYHQAIRESKLTDKPVLLYLRRQACQRCIAFEEDFLNNPELKLLLSRYVKVQVNADVDRDHELFAAQFKLKTYPSLFVMFDGEHPVSTYLVLEMQQIWVAQETLQQGNFMPLSPASFRLSLLSASRLAKQAALDMSEPEQN</sequence>
<name>A0ABQ1I0V4_9ALTE</name>
<protein>
    <recommendedName>
        <fullName evidence="3">Thioredoxin-like fold domain-containing protein</fullName>
    </recommendedName>
</protein>
<evidence type="ECO:0000313" key="2">
    <source>
        <dbReference type="Proteomes" id="UP000651977"/>
    </source>
</evidence>
<keyword evidence="2" id="KW-1185">Reference proteome</keyword>
<dbReference type="Gene3D" id="3.40.30.10">
    <property type="entry name" value="Glutaredoxin"/>
    <property type="match status" value="1"/>
</dbReference>
<dbReference type="SUPFAM" id="SSF52833">
    <property type="entry name" value="Thioredoxin-like"/>
    <property type="match status" value="1"/>
</dbReference>
<proteinExistence type="predicted"/>
<dbReference type="Pfam" id="PF13899">
    <property type="entry name" value="Thioredoxin_7"/>
    <property type="match status" value="1"/>
</dbReference>
<dbReference type="InterPro" id="IPR036249">
    <property type="entry name" value="Thioredoxin-like_sf"/>
</dbReference>
<reference evidence="2" key="1">
    <citation type="journal article" date="2019" name="Int. J. Syst. Evol. Microbiol.">
        <title>The Global Catalogue of Microorganisms (GCM) 10K type strain sequencing project: providing services to taxonomists for standard genome sequencing and annotation.</title>
        <authorList>
            <consortium name="The Broad Institute Genomics Platform"/>
            <consortium name="The Broad Institute Genome Sequencing Center for Infectious Disease"/>
            <person name="Wu L."/>
            <person name="Ma J."/>
        </authorList>
    </citation>
    <scope>NUCLEOTIDE SEQUENCE [LARGE SCALE GENOMIC DNA]</scope>
    <source>
        <strain evidence="2">CGMCC 1.10131</strain>
    </source>
</reference>
<organism evidence="1 2">
    <name type="scientific">Agarivorans gilvus</name>
    <dbReference type="NCBI Taxonomy" id="680279"/>
    <lineage>
        <taxon>Bacteria</taxon>
        <taxon>Pseudomonadati</taxon>
        <taxon>Pseudomonadota</taxon>
        <taxon>Gammaproteobacteria</taxon>
        <taxon>Alteromonadales</taxon>
        <taxon>Alteromonadaceae</taxon>
        <taxon>Agarivorans</taxon>
    </lineage>
</organism>
<dbReference type="EMBL" id="BMDY01000009">
    <property type="protein sequence ID" value="GGB05197.1"/>
    <property type="molecule type" value="Genomic_DNA"/>
</dbReference>